<protein>
    <submittedName>
        <fullName evidence="1">Uncharacterized protein</fullName>
    </submittedName>
</protein>
<evidence type="ECO:0000313" key="1">
    <source>
        <dbReference type="EMBL" id="KAJ7533769.1"/>
    </source>
</evidence>
<accession>A0ACC2BW38</accession>
<dbReference type="Proteomes" id="UP001162992">
    <property type="component" value="Chromosome 13"/>
</dbReference>
<dbReference type="EMBL" id="CM055104">
    <property type="protein sequence ID" value="KAJ7533769.1"/>
    <property type="molecule type" value="Genomic_DNA"/>
</dbReference>
<comment type="caution">
    <text evidence="1">The sequence shown here is derived from an EMBL/GenBank/DDBJ whole genome shotgun (WGS) entry which is preliminary data.</text>
</comment>
<keyword evidence="2" id="KW-1185">Reference proteome</keyword>
<sequence>MSSPSSSNFHISSGAGEAFRTNQVWEEFLSDPSQWWDNRDDDRRNSRFPDFKHKNATKALWIHSRLNPRWIHARLAAMGQSQEHGQSVTEISSRVIRMERLWQDFFSDPSQWWDNRFIKRSPKYPDFKHKSTHEGLWIESGLNPPWIKAKMATVEFGQIQSGCGLRSWMPDSFGNVDNLSKLCQEGRLKEALHIVELMVQQSTQAPINVYVGLMKACAKKKALAECKRVHALIVLSGLDSDIFLGNTLVDMYAKCGSVLDARQVFNSMREHNLFSWTAIISAYGDHGQGHEAINLFQQMKQTGIEPDKVAFVVVLKACARIGSLEQGEQFHSDTIERGFESDVIVGNTLVDMYAKCRCIERARQVFNKMSGRNVFSWSVMIAGYAQQGLGKEALALYEQMKQEDVQPNNVTYVVLLNACASIAALEQGKQLHSHIIKSGFESDVVVGNTLIDMYAKCGSIEHALQVFKNMHERNVVSWNAMIAGYAHHGLVKEALAMYGQLIEEGGQTNKVTFAVLLKACASIAALEQGKQLHSHIIKSCFESDVMVCSALVDMYAKCGCTEDAREVFNNMNERDVVAWNAMIAGYAQQGLGNEALALYEQMKKECLQSNNVTYVVLLKAFASTAALEQVKQLHSDIIRSGFASDVSVGNTLIDTYAKCGCIEDAGNVFFEMNERDVITWTAMIAGYTQQGLGKEALALYEQMKQEDVQPDNFTYAALLNACASVAALEQGKELHSHIIISGFELDVIVENALVDMYGKCGSIEHAREVFNNMNERNVVSWNAMIGGFAQHGLGKEAFVLYEQMKQEAVEINDVTFVILLKACASMASLEQGKQLHSDIIKSGFRSNVIVGNALVDMYAKCGCVEDAHAVFNNMHERNLVSWNSIIAGYAQQGLGKEALTLLDQMQREGTKPNEVTFVTVLSACSHCGLVDEGRHIFHSMYENHAVTPTMDHYACMVDLLGRAGCLADAEDFVNRIPIQPDAVVWMTLLGAARNHANVKIGRHAFDSVMKLQPENAAAYVLLSNIYAAAGRRDEVANLREEMKDVGVQRQPG</sequence>
<proteinExistence type="predicted"/>
<gene>
    <name evidence="1" type="ORF">O6H91_13G064200</name>
</gene>
<organism evidence="1 2">
    <name type="scientific">Diphasiastrum complanatum</name>
    <name type="common">Issler's clubmoss</name>
    <name type="synonym">Lycopodium complanatum</name>
    <dbReference type="NCBI Taxonomy" id="34168"/>
    <lineage>
        <taxon>Eukaryota</taxon>
        <taxon>Viridiplantae</taxon>
        <taxon>Streptophyta</taxon>
        <taxon>Embryophyta</taxon>
        <taxon>Tracheophyta</taxon>
        <taxon>Lycopodiopsida</taxon>
        <taxon>Lycopodiales</taxon>
        <taxon>Lycopodiaceae</taxon>
        <taxon>Lycopodioideae</taxon>
        <taxon>Diphasiastrum</taxon>
    </lineage>
</organism>
<evidence type="ECO:0000313" key="2">
    <source>
        <dbReference type="Proteomes" id="UP001162992"/>
    </source>
</evidence>
<reference evidence="2" key="1">
    <citation type="journal article" date="2024" name="Proc. Natl. Acad. Sci. U.S.A.">
        <title>Extraordinary preservation of gene collinearity over three hundred million years revealed in homosporous lycophytes.</title>
        <authorList>
            <person name="Li C."/>
            <person name="Wickell D."/>
            <person name="Kuo L.Y."/>
            <person name="Chen X."/>
            <person name="Nie B."/>
            <person name="Liao X."/>
            <person name="Peng D."/>
            <person name="Ji J."/>
            <person name="Jenkins J."/>
            <person name="Williams M."/>
            <person name="Shu S."/>
            <person name="Plott C."/>
            <person name="Barry K."/>
            <person name="Rajasekar S."/>
            <person name="Grimwood J."/>
            <person name="Han X."/>
            <person name="Sun S."/>
            <person name="Hou Z."/>
            <person name="He W."/>
            <person name="Dai G."/>
            <person name="Sun C."/>
            <person name="Schmutz J."/>
            <person name="Leebens-Mack J.H."/>
            <person name="Li F.W."/>
            <person name="Wang L."/>
        </authorList>
    </citation>
    <scope>NUCLEOTIDE SEQUENCE [LARGE SCALE GENOMIC DNA]</scope>
    <source>
        <strain evidence="2">cv. PW_Plant_1</strain>
    </source>
</reference>
<name>A0ACC2BW38_DIPCM</name>